<name>A0ABV1K4V9_9PSEU</name>
<dbReference type="InterPro" id="IPR004358">
    <property type="entry name" value="Sig_transdc_His_kin-like_C"/>
</dbReference>
<dbReference type="InterPro" id="IPR036890">
    <property type="entry name" value="HATPase_C_sf"/>
</dbReference>
<organism evidence="14 15">
    <name type="scientific">Pseudonocardia nematodicida</name>
    <dbReference type="NCBI Taxonomy" id="1206997"/>
    <lineage>
        <taxon>Bacteria</taxon>
        <taxon>Bacillati</taxon>
        <taxon>Actinomycetota</taxon>
        <taxon>Actinomycetes</taxon>
        <taxon>Pseudonocardiales</taxon>
        <taxon>Pseudonocardiaceae</taxon>
        <taxon>Pseudonocardia</taxon>
    </lineage>
</organism>
<evidence type="ECO:0000256" key="10">
    <source>
        <dbReference type="ARBA" id="ARBA00023136"/>
    </source>
</evidence>
<evidence type="ECO:0000256" key="1">
    <source>
        <dbReference type="ARBA" id="ARBA00000085"/>
    </source>
</evidence>
<dbReference type="InterPro" id="IPR050482">
    <property type="entry name" value="Sensor_HK_TwoCompSys"/>
</dbReference>
<comment type="caution">
    <text evidence="14">The sequence shown here is derived from an EMBL/GenBank/DDBJ whole genome shotgun (WGS) entry which is preliminary data.</text>
</comment>
<dbReference type="Pfam" id="PF02518">
    <property type="entry name" value="HATPase_c"/>
    <property type="match status" value="1"/>
</dbReference>
<dbReference type="CDD" id="cd16917">
    <property type="entry name" value="HATPase_UhpB-NarQ-NarX-like"/>
    <property type="match status" value="1"/>
</dbReference>
<keyword evidence="10 12" id="KW-0472">Membrane</keyword>
<keyword evidence="14" id="KW-0067">ATP-binding</keyword>
<dbReference type="RefSeq" id="WP_349296558.1">
    <property type="nucleotide sequence ID" value="NZ_JBEDNQ010000001.1"/>
</dbReference>
<feature type="domain" description="Histidine kinase" evidence="13">
    <location>
        <begin position="367"/>
        <end position="456"/>
    </location>
</feature>
<dbReference type="EMBL" id="JBEDNQ010000001">
    <property type="protein sequence ID" value="MEQ3549485.1"/>
    <property type="molecule type" value="Genomic_DNA"/>
</dbReference>
<keyword evidence="14" id="KW-0547">Nucleotide-binding</keyword>
<evidence type="ECO:0000256" key="5">
    <source>
        <dbReference type="ARBA" id="ARBA00022679"/>
    </source>
</evidence>
<keyword evidence="6 12" id="KW-0812">Transmembrane</keyword>
<feature type="transmembrane region" description="Helical" evidence="12">
    <location>
        <begin position="188"/>
        <end position="207"/>
    </location>
</feature>
<evidence type="ECO:0000256" key="7">
    <source>
        <dbReference type="ARBA" id="ARBA00022777"/>
    </source>
</evidence>
<feature type="transmembrane region" description="Helical" evidence="12">
    <location>
        <begin position="12"/>
        <end position="34"/>
    </location>
</feature>
<keyword evidence="8 12" id="KW-1133">Transmembrane helix</keyword>
<dbReference type="PROSITE" id="PS50109">
    <property type="entry name" value="HIS_KIN"/>
    <property type="match status" value="1"/>
</dbReference>
<comment type="subcellular location">
    <subcellularLocation>
        <location evidence="2">Cell membrane</location>
        <topology evidence="2">Multi-pass membrane protein</topology>
    </subcellularLocation>
</comment>
<dbReference type="Proteomes" id="UP001494902">
    <property type="component" value="Unassembled WGS sequence"/>
</dbReference>
<dbReference type="PRINTS" id="PR00344">
    <property type="entry name" value="BCTRLSENSOR"/>
</dbReference>
<evidence type="ECO:0000313" key="15">
    <source>
        <dbReference type="Proteomes" id="UP001494902"/>
    </source>
</evidence>
<proteinExistence type="predicted"/>
<evidence type="ECO:0000256" key="2">
    <source>
        <dbReference type="ARBA" id="ARBA00004651"/>
    </source>
</evidence>
<evidence type="ECO:0000256" key="3">
    <source>
        <dbReference type="ARBA" id="ARBA00012438"/>
    </source>
</evidence>
<dbReference type="EC" id="2.7.13.3" evidence="3"/>
<dbReference type="SMART" id="SM00387">
    <property type="entry name" value="HATPase_c"/>
    <property type="match status" value="1"/>
</dbReference>
<keyword evidence="5" id="KW-0808">Transferase</keyword>
<sequence length="457" mass="47552">MSTVGRTLLRHALVTAGAVVMVCGLVAAGVWWIAHDEAERRAEQVSRRVAEAVVVPLADRDLAAASPEARERLLDDLEPFRTVGMVSRVKVWLVEGPSARVVFSDEPRIEGLTRRFDPDLAARLDGGAAVVLAVPDDPEHRFERGGGQREVFLGFTDSAGRPARLEVYVPVDVEGATGRAVGLLVPPVVGGLLAIALAVLPLSVALARRRERDRAERRDAALYGLAAGELARRDLARRLHDDVLPGLASAGLMLDLATARPELVGRARATVGDGVVRIRSVLDGLVPDDVDAVSLPEALRRLAERDDDLAAPDPPGHDRASGAVPGAPGGSPSHGGPAGAGPEVTILVDAPGPDTASRLGDDVAALLHRITGELLRNVRAHASASRAAVTLGVTGDHARLTVADDGRGFDPTAPAGPGHIGLALVRRATEEAGGRVTVRSSAGAGTAVTVDLPTTPR</sequence>
<evidence type="ECO:0000256" key="8">
    <source>
        <dbReference type="ARBA" id="ARBA00022989"/>
    </source>
</evidence>
<evidence type="ECO:0000256" key="11">
    <source>
        <dbReference type="SAM" id="MobiDB-lite"/>
    </source>
</evidence>
<dbReference type="InterPro" id="IPR003594">
    <property type="entry name" value="HATPase_dom"/>
</dbReference>
<evidence type="ECO:0000313" key="14">
    <source>
        <dbReference type="EMBL" id="MEQ3549485.1"/>
    </source>
</evidence>
<dbReference type="SUPFAM" id="SSF55874">
    <property type="entry name" value="ATPase domain of HSP90 chaperone/DNA topoisomerase II/histidine kinase"/>
    <property type="match status" value="1"/>
</dbReference>
<dbReference type="InterPro" id="IPR005467">
    <property type="entry name" value="His_kinase_dom"/>
</dbReference>
<keyword evidence="4" id="KW-1003">Cell membrane</keyword>
<feature type="region of interest" description="Disordered" evidence="11">
    <location>
        <begin position="307"/>
        <end position="343"/>
    </location>
</feature>
<reference evidence="14 15" key="1">
    <citation type="submission" date="2024-03" db="EMBL/GenBank/DDBJ databases">
        <title>Draft genome sequence of Pseudonocardia nematodicida JCM 31783.</title>
        <authorList>
            <person name="Butdee W."/>
            <person name="Duangmal K."/>
        </authorList>
    </citation>
    <scope>NUCLEOTIDE SEQUENCE [LARGE SCALE GENOMIC DNA]</scope>
    <source>
        <strain evidence="14 15">JCM 31783</strain>
    </source>
</reference>
<gene>
    <name evidence="14" type="ORF">WIS52_03290</name>
</gene>
<feature type="compositionally biased region" description="Gly residues" evidence="11">
    <location>
        <begin position="327"/>
        <end position="339"/>
    </location>
</feature>
<dbReference type="Gene3D" id="3.30.565.10">
    <property type="entry name" value="Histidine kinase-like ATPase, C-terminal domain"/>
    <property type="match status" value="1"/>
</dbReference>
<keyword evidence="9" id="KW-0902">Two-component regulatory system</keyword>
<keyword evidence="15" id="KW-1185">Reference proteome</keyword>
<evidence type="ECO:0000256" key="6">
    <source>
        <dbReference type="ARBA" id="ARBA00022692"/>
    </source>
</evidence>
<evidence type="ECO:0000256" key="12">
    <source>
        <dbReference type="SAM" id="Phobius"/>
    </source>
</evidence>
<comment type="catalytic activity">
    <reaction evidence="1">
        <text>ATP + protein L-histidine = ADP + protein N-phospho-L-histidine.</text>
        <dbReference type="EC" id="2.7.13.3"/>
    </reaction>
</comment>
<evidence type="ECO:0000256" key="9">
    <source>
        <dbReference type="ARBA" id="ARBA00023012"/>
    </source>
</evidence>
<keyword evidence="7" id="KW-0418">Kinase</keyword>
<evidence type="ECO:0000259" key="13">
    <source>
        <dbReference type="PROSITE" id="PS50109"/>
    </source>
</evidence>
<accession>A0ABV1K4V9</accession>
<dbReference type="PANTHER" id="PTHR24421:SF37">
    <property type="entry name" value="SENSOR HISTIDINE KINASE NARS"/>
    <property type="match status" value="1"/>
</dbReference>
<dbReference type="PANTHER" id="PTHR24421">
    <property type="entry name" value="NITRATE/NITRITE SENSOR PROTEIN NARX-RELATED"/>
    <property type="match status" value="1"/>
</dbReference>
<evidence type="ECO:0000256" key="4">
    <source>
        <dbReference type="ARBA" id="ARBA00022475"/>
    </source>
</evidence>
<dbReference type="GO" id="GO:0005524">
    <property type="term" value="F:ATP binding"/>
    <property type="evidence" value="ECO:0007669"/>
    <property type="project" value="UniProtKB-KW"/>
</dbReference>
<protein>
    <recommendedName>
        <fullName evidence="3">histidine kinase</fullName>
        <ecNumber evidence="3">2.7.13.3</ecNumber>
    </recommendedName>
</protein>